<reference evidence="2 3" key="2">
    <citation type="journal article" date="2007" name="BMC Biol.">
        <title>A 100%-complete sequence reveals unusually simple genomic features in the hot-spring red alga Cyanidioschyzon merolae.</title>
        <authorList>
            <person name="Nozaki H."/>
            <person name="Takano H."/>
            <person name="Misumi O."/>
            <person name="Terasawa K."/>
            <person name="Matsuzaki M."/>
            <person name="Maruyama S."/>
            <person name="Nishida K."/>
            <person name="Yagisawa F."/>
            <person name="Yoshida Y."/>
            <person name="Fujiwara T."/>
            <person name="Takio S."/>
            <person name="Tamura K."/>
            <person name="Chung S.J."/>
            <person name="Nakamura S."/>
            <person name="Kuroiwa H."/>
            <person name="Tanaka K."/>
            <person name="Sato N."/>
            <person name="Kuroiwa T."/>
        </authorList>
    </citation>
    <scope>NUCLEOTIDE SEQUENCE [LARGE SCALE GENOMIC DNA]</scope>
    <source>
        <strain evidence="2 3">10D</strain>
    </source>
</reference>
<reference evidence="2 3" key="1">
    <citation type="journal article" date="2004" name="Nature">
        <title>Genome sequence of the ultrasmall unicellular red alga Cyanidioschyzon merolae 10D.</title>
        <authorList>
            <person name="Matsuzaki M."/>
            <person name="Misumi O."/>
            <person name="Shin-i T."/>
            <person name="Maruyama S."/>
            <person name="Takahara M."/>
            <person name="Miyagishima S."/>
            <person name="Mori T."/>
            <person name="Nishida K."/>
            <person name="Yagisawa F."/>
            <person name="Nishida K."/>
            <person name="Yoshida Y."/>
            <person name="Nishimura Y."/>
            <person name="Nakao S."/>
            <person name="Kobayashi T."/>
            <person name="Momoyama Y."/>
            <person name="Higashiyama T."/>
            <person name="Minoda A."/>
            <person name="Sano M."/>
            <person name="Nomoto H."/>
            <person name="Oishi K."/>
            <person name="Hayashi H."/>
            <person name="Ohta F."/>
            <person name="Nishizaka S."/>
            <person name="Haga S."/>
            <person name="Miura S."/>
            <person name="Morishita T."/>
            <person name="Kabeya Y."/>
            <person name="Terasawa K."/>
            <person name="Suzuki Y."/>
            <person name="Ishii Y."/>
            <person name="Asakawa S."/>
            <person name="Takano H."/>
            <person name="Ohta N."/>
            <person name="Kuroiwa H."/>
            <person name="Tanaka K."/>
            <person name="Shimizu N."/>
            <person name="Sugano S."/>
            <person name="Sato N."/>
            <person name="Nozaki H."/>
            <person name="Ogasawara N."/>
            <person name="Kohara Y."/>
            <person name="Kuroiwa T."/>
        </authorList>
    </citation>
    <scope>NUCLEOTIDE SEQUENCE [LARGE SCALE GENOMIC DNA]</scope>
    <source>
        <strain evidence="2 3">10D</strain>
    </source>
</reference>
<dbReference type="Proteomes" id="UP000007014">
    <property type="component" value="Chromosome 13"/>
</dbReference>
<name>M1V5N4_CYAM1</name>
<sequence length="346" mass="37337">MQELAREVDRAAAGTERVYCRLEQALEERERKLFVLEKRAMAVRLFLSRLRPRTLDTTARSRKGSEQGTGEPSRSQTGVVPAPVTSSAPAVSACQERSPLRLLNSAGQGTGTAVSKHRRNASPKTNFNENVSGAESRNCGTASAATPMNVQPKDTERGPVRLFRWADRGYHFLVRPTGETNADAVKPVLREDHATIRNAQTKAIAAVAGLTPSLPDWNGILAKAPPIPPRKDGVRFRSAPKAALASNTGAIPAKTPDMASLPPTKQPQGQQHSSGGDAAPLHDERAATSPGLQVSSSASRTGGTPKRSVRFAEPEVQMSAVEERSLQNILPRRQRIVTKPAFRQRS</sequence>
<feature type="compositionally biased region" description="Polar residues" evidence="1">
    <location>
        <begin position="290"/>
        <end position="302"/>
    </location>
</feature>
<dbReference type="KEGG" id="cme:CYME_CMM103C"/>
<dbReference type="Gramene" id="CMM103CT">
    <property type="protein sequence ID" value="CMM103CT"/>
    <property type="gene ID" value="CMM103C"/>
</dbReference>
<evidence type="ECO:0000313" key="3">
    <source>
        <dbReference type="Proteomes" id="UP000007014"/>
    </source>
</evidence>
<evidence type="ECO:0000313" key="2">
    <source>
        <dbReference type="EMBL" id="BAM80975.1"/>
    </source>
</evidence>
<dbReference type="AlphaFoldDB" id="M1V5N4"/>
<accession>M1V5N4</accession>
<dbReference type="EMBL" id="AP006495">
    <property type="protein sequence ID" value="BAM80975.1"/>
    <property type="molecule type" value="Genomic_DNA"/>
</dbReference>
<gene>
    <name evidence="2" type="ORF">CYME_CMM103C</name>
</gene>
<dbReference type="GeneID" id="16995102"/>
<protein>
    <submittedName>
        <fullName evidence="2">Uncharacterized protein</fullName>
    </submittedName>
</protein>
<feature type="compositionally biased region" description="Low complexity" evidence="1">
    <location>
        <begin position="79"/>
        <end position="93"/>
    </location>
</feature>
<feature type="compositionally biased region" description="Polar residues" evidence="1">
    <location>
        <begin position="122"/>
        <end position="149"/>
    </location>
</feature>
<dbReference type="OrthoDB" id="10623846at2759"/>
<feature type="region of interest" description="Disordered" evidence="1">
    <location>
        <begin position="56"/>
        <end position="155"/>
    </location>
</feature>
<proteinExistence type="predicted"/>
<organism evidence="2 3">
    <name type="scientific">Cyanidioschyzon merolae (strain NIES-3377 / 10D)</name>
    <name type="common">Unicellular red alga</name>
    <dbReference type="NCBI Taxonomy" id="280699"/>
    <lineage>
        <taxon>Eukaryota</taxon>
        <taxon>Rhodophyta</taxon>
        <taxon>Bangiophyceae</taxon>
        <taxon>Cyanidiales</taxon>
        <taxon>Cyanidiaceae</taxon>
        <taxon>Cyanidioschyzon</taxon>
    </lineage>
</organism>
<evidence type="ECO:0000256" key="1">
    <source>
        <dbReference type="SAM" id="MobiDB-lite"/>
    </source>
</evidence>
<dbReference type="HOGENOM" id="CLU_802554_0_0_1"/>
<keyword evidence="3" id="KW-1185">Reference proteome</keyword>
<feature type="region of interest" description="Disordered" evidence="1">
    <location>
        <begin position="240"/>
        <end position="319"/>
    </location>
</feature>
<feature type="compositionally biased region" description="Polar residues" evidence="1">
    <location>
        <begin position="66"/>
        <end position="78"/>
    </location>
</feature>
<dbReference type="RefSeq" id="XP_005537011.1">
    <property type="nucleotide sequence ID" value="XM_005536954.1"/>
</dbReference>